<dbReference type="Pfam" id="PF03176">
    <property type="entry name" value="MMPL"/>
    <property type="match status" value="2"/>
</dbReference>
<evidence type="ECO:0000256" key="4">
    <source>
        <dbReference type="ARBA" id="ARBA00022989"/>
    </source>
</evidence>
<dbReference type="InterPro" id="IPR000731">
    <property type="entry name" value="SSD"/>
</dbReference>
<dbReference type="PANTHER" id="PTHR33406">
    <property type="entry name" value="MEMBRANE PROTEIN MJ1562-RELATED"/>
    <property type="match status" value="1"/>
</dbReference>
<proteinExistence type="predicted"/>
<evidence type="ECO:0000259" key="7">
    <source>
        <dbReference type="PROSITE" id="PS50156"/>
    </source>
</evidence>
<dbReference type="SUPFAM" id="SSF82866">
    <property type="entry name" value="Multidrug efflux transporter AcrB transmembrane domain"/>
    <property type="match status" value="2"/>
</dbReference>
<keyword evidence="5 6" id="KW-0472">Membrane</keyword>
<feature type="transmembrane region" description="Helical" evidence="6">
    <location>
        <begin position="350"/>
        <end position="373"/>
    </location>
</feature>
<dbReference type="PROSITE" id="PS50156">
    <property type="entry name" value="SSD"/>
    <property type="match status" value="1"/>
</dbReference>
<keyword evidence="4 6" id="KW-1133">Transmembrane helix</keyword>
<reference evidence="8" key="1">
    <citation type="submission" date="2019-02" db="EMBL/GenBank/DDBJ databases">
        <authorList>
            <person name="Gruber-Vodicka R. H."/>
            <person name="Seah K. B. B."/>
        </authorList>
    </citation>
    <scope>NUCLEOTIDE SEQUENCE</scope>
    <source>
        <strain evidence="8">BECK_BZ131</strain>
    </source>
</reference>
<sequence>MNLLERYGSWLIRWRYFVLIVTPLLAGLTTLGFPLKFDADYRMFFDENDPGLLALDEIENTYTKDDNVMFVLAPDDGQIFTRKTLEAVQWLTKAAWQFPYSIRVDSVTNFQHSYAEGDDIIVGDLIPDAGTISEADMARARKIAIEEPLLIDKLISPAAHVTGVNVTVQFSGEQRDREVPEVVAFARDLKRDALANYPHMEVYLVGDVPFNNAFPEASKQDMVTLIPVMFLVIVVVLWLLLRFISGVFATVLLIAFSATMAMGLSGLIGILLTPVSGVALIVILTLAIADGVHILTTLKLNLDGRKKHAAIVESLRINFQPVFLTSVTTAIGFLSLNFSEVPPFRDLGNIIAMGIMIAFVLSISFLPALMAILPVPSKSAVTGEIRAMDRLGEFVVEKRRGLIWTMAGASLLLIAFLPRNELNNSFLEYFDESFDIRVATDFTADNLTGSYKIYHSLDAGEPGGINNPEFLRKVEEFTDWYRNQPKVVHVDSIVHTLKRLNRNMHGDDPAWYRLPEHRELAAQYLLLYEMSLPYGLDLNNKINLSKSATRIMVTLDTLSDREILAMERRAGQWLAENALVFMQAPGTGRRIMAANMSIRNLQSLLVSTVSALILISIILIIELRSVRFGLISLIPNLLPVAMAFGLWGILVGEINFTLSIVALITIGIVVDDTIHFLSKYLRARREKNLTPPDAVRYAFHSVGVALWVTSVVLIAGFLVLCLSHYSPNADMGIMVAITIALALVTDFLLLPPLLMKWDGLETANASPELAQ</sequence>
<dbReference type="EMBL" id="CAADFE010000143">
    <property type="protein sequence ID" value="VFJ77862.1"/>
    <property type="molecule type" value="Genomic_DNA"/>
</dbReference>
<dbReference type="InterPro" id="IPR004869">
    <property type="entry name" value="MMPL_dom"/>
</dbReference>
<keyword evidence="3 6" id="KW-0812">Transmembrane</keyword>
<keyword evidence="2" id="KW-1003">Cell membrane</keyword>
<dbReference type="GO" id="GO:0022857">
    <property type="term" value="F:transmembrane transporter activity"/>
    <property type="evidence" value="ECO:0007669"/>
    <property type="project" value="InterPro"/>
</dbReference>
<protein>
    <recommendedName>
        <fullName evidence="7">SSD domain-containing protein</fullName>
    </recommendedName>
</protein>
<feature type="transmembrane region" description="Helical" evidence="6">
    <location>
        <begin position="656"/>
        <end position="677"/>
    </location>
</feature>
<dbReference type="InterPro" id="IPR050545">
    <property type="entry name" value="Mycobact_MmpL"/>
</dbReference>
<dbReference type="AlphaFoldDB" id="A0A450U3S4"/>
<evidence type="ECO:0000256" key="2">
    <source>
        <dbReference type="ARBA" id="ARBA00022475"/>
    </source>
</evidence>
<feature type="transmembrane region" description="Helical" evidence="6">
    <location>
        <begin position="278"/>
        <end position="298"/>
    </location>
</feature>
<evidence type="ECO:0000313" key="8">
    <source>
        <dbReference type="EMBL" id="VFJ77862.1"/>
    </source>
</evidence>
<feature type="domain" description="SSD" evidence="7">
    <location>
        <begin position="248"/>
        <end position="372"/>
    </location>
</feature>
<evidence type="ECO:0000256" key="1">
    <source>
        <dbReference type="ARBA" id="ARBA00004651"/>
    </source>
</evidence>
<feature type="transmembrane region" description="Helical" evidence="6">
    <location>
        <begin position="731"/>
        <end position="750"/>
    </location>
</feature>
<name>A0A450U3S4_9GAMM</name>
<feature type="transmembrane region" description="Helical" evidence="6">
    <location>
        <begin position="401"/>
        <end position="418"/>
    </location>
</feature>
<feature type="transmembrane region" description="Helical" evidence="6">
    <location>
        <begin position="222"/>
        <end position="241"/>
    </location>
</feature>
<dbReference type="Gene3D" id="1.20.1640.10">
    <property type="entry name" value="Multidrug efflux transporter AcrB transmembrane domain"/>
    <property type="match status" value="2"/>
</dbReference>
<organism evidence="8">
    <name type="scientific">Candidatus Kentrum sp. FW</name>
    <dbReference type="NCBI Taxonomy" id="2126338"/>
    <lineage>
        <taxon>Bacteria</taxon>
        <taxon>Pseudomonadati</taxon>
        <taxon>Pseudomonadota</taxon>
        <taxon>Gammaproteobacteria</taxon>
        <taxon>Candidatus Kentrum</taxon>
    </lineage>
</organism>
<dbReference type="PRINTS" id="PR00702">
    <property type="entry name" value="ACRIFLAVINRP"/>
</dbReference>
<feature type="transmembrane region" description="Helical" evidence="6">
    <location>
        <begin position="628"/>
        <end position="650"/>
    </location>
</feature>
<evidence type="ECO:0000256" key="6">
    <source>
        <dbReference type="SAM" id="Phobius"/>
    </source>
</evidence>
<accession>A0A450U3S4</accession>
<comment type="subcellular location">
    <subcellularLocation>
        <location evidence="1">Cell membrane</location>
        <topology evidence="1">Multi-pass membrane protein</topology>
    </subcellularLocation>
</comment>
<feature type="transmembrane region" description="Helical" evidence="6">
    <location>
        <begin position="248"/>
        <end position="272"/>
    </location>
</feature>
<dbReference type="InterPro" id="IPR001036">
    <property type="entry name" value="Acrflvin-R"/>
</dbReference>
<dbReference type="PANTHER" id="PTHR33406:SF13">
    <property type="entry name" value="MEMBRANE PROTEIN YDFJ"/>
    <property type="match status" value="1"/>
</dbReference>
<evidence type="ECO:0000256" key="5">
    <source>
        <dbReference type="ARBA" id="ARBA00023136"/>
    </source>
</evidence>
<feature type="transmembrane region" description="Helical" evidence="6">
    <location>
        <begin position="697"/>
        <end position="725"/>
    </location>
</feature>
<dbReference type="GO" id="GO:0005886">
    <property type="term" value="C:plasma membrane"/>
    <property type="evidence" value="ECO:0007669"/>
    <property type="project" value="UniProtKB-SubCell"/>
</dbReference>
<feature type="transmembrane region" description="Helical" evidence="6">
    <location>
        <begin position="319"/>
        <end position="338"/>
    </location>
</feature>
<evidence type="ECO:0000256" key="3">
    <source>
        <dbReference type="ARBA" id="ARBA00022692"/>
    </source>
</evidence>
<gene>
    <name evidence="8" type="ORF">BECKFW1821C_GA0114237_11432</name>
</gene>
<feature type="transmembrane region" description="Helical" evidence="6">
    <location>
        <begin position="601"/>
        <end position="621"/>
    </location>
</feature>